<evidence type="ECO:0000256" key="4">
    <source>
        <dbReference type="SAM" id="MobiDB-lite"/>
    </source>
</evidence>
<dbReference type="InterPro" id="IPR012295">
    <property type="entry name" value="TBP_dom_sf"/>
</dbReference>
<keyword evidence="2" id="KW-0238">DNA-binding</keyword>
<evidence type="ECO:0008006" key="7">
    <source>
        <dbReference type="Google" id="ProtNLM"/>
    </source>
</evidence>
<sequence length="335" mass="37761">MARYNYPMVPIGSQVPESPIMSQRVSTCPMSQTPMNQMVPMNHFFQQPQNYPQQNFQNSQCSQNQPLYSTPQFGNARFGSTPVMYSQLMPQHYPRYPSYQMASQSQIFPMHSYPSGNVQSTLRIGASLACPDKKNPREAKPKPPPTPEREPDIVAIENVVATFNVRTEVDPKKVCNTYGNCQYDKTKFAGCRMSLRTPHATVLIFRSGKLVSTGTKSVEQCRTAMRVVARRLQKMGYPVKFCETDLIIQNVVGTVTLGYKVDLVKLAEHTETVDYNPEVFSGAKCEVKDPKVTMNVFSNGKINIVGARSEEDVNKAYVEHKEFFRTCQRVAAIAE</sequence>
<dbReference type="STRING" id="34508.A0A4U5PGT4"/>
<reference evidence="5 6" key="2">
    <citation type="journal article" date="2019" name="G3 (Bethesda)">
        <title>Hybrid Assembly of the Genome of the Entomopathogenic Nematode Steinernema carpocapsae Identifies the X-Chromosome.</title>
        <authorList>
            <person name="Serra L."/>
            <person name="Macchietto M."/>
            <person name="Macias-Munoz A."/>
            <person name="McGill C.J."/>
            <person name="Rodriguez I.M."/>
            <person name="Rodriguez B."/>
            <person name="Murad R."/>
            <person name="Mortazavi A."/>
        </authorList>
    </citation>
    <scope>NUCLEOTIDE SEQUENCE [LARGE SCALE GENOMIC DNA]</scope>
    <source>
        <strain evidence="5 6">ALL</strain>
    </source>
</reference>
<name>A0A4U5PGT4_STECR</name>
<accession>A0A4U5PGT4</accession>
<keyword evidence="3" id="KW-0804">Transcription</keyword>
<dbReference type="CDD" id="cd00652">
    <property type="entry name" value="TBP_TLF"/>
    <property type="match status" value="1"/>
</dbReference>
<feature type="region of interest" description="Disordered" evidence="4">
    <location>
        <begin position="128"/>
        <end position="151"/>
    </location>
</feature>
<dbReference type="AlphaFoldDB" id="A0A4U5PGT4"/>
<dbReference type="Pfam" id="PF00352">
    <property type="entry name" value="TBP"/>
    <property type="match status" value="2"/>
</dbReference>
<comment type="caution">
    <text evidence="5">The sequence shown here is derived from an EMBL/GenBank/DDBJ whole genome shotgun (WGS) entry which is preliminary data.</text>
</comment>
<evidence type="ECO:0000313" key="6">
    <source>
        <dbReference type="Proteomes" id="UP000298663"/>
    </source>
</evidence>
<evidence type="ECO:0000256" key="1">
    <source>
        <dbReference type="ARBA" id="ARBA00005560"/>
    </source>
</evidence>
<proteinExistence type="inferred from homology"/>
<gene>
    <name evidence="5" type="ORF">L596_009758</name>
</gene>
<organism evidence="5 6">
    <name type="scientific">Steinernema carpocapsae</name>
    <name type="common">Entomopathogenic nematode</name>
    <dbReference type="NCBI Taxonomy" id="34508"/>
    <lineage>
        <taxon>Eukaryota</taxon>
        <taxon>Metazoa</taxon>
        <taxon>Ecdysozoa</taxon>
        <taxon>Nematoda</taxon>
        <taxon>Chromadorea</taxon>
        <taxon>Rhabditida</taxon>
        <taxon>Tylenchina</taxon>
        <taxon>Panagrolaimomorpha</taxon>
        <taxon>Strongyloidoidea</taxon>
        <taxon>Steinernematidae</taxon>
        <taxon>Steinernema</taxon>
    </lineage>
</organism>
<dbReference type="Gene3D" id="3.30.310.10">
    <property type="entry name" value="TATA-Binding Protein"/>
    <property type="match status" value="2"/>
</dbReference>
<evidence type="ECO:0000256" key="2">
    <source>
        <dbReference type="ARBA" id="ARBA00023125"/>
    </source>
</evidence>
<dbReference type="GO" id="GO:0003677">
    <property type="term" value="F:DNA binding"/>
    <property type="evidence" value="ECO:0007669"/>
    <property type="project" value="UniProtKB-KW"/>
</dbReference>
<reference evidence="5 6" key="1">
    <citation type="journal article" date="2015" name="Genome Biol.">
        <title>Comparative genomics of Steinernema reveals deeply conserved gene regulatory networks.</title>
        <authorList>
            <person name="Dillman A.R."/>
            <person name="Macchietto M."/>
            <person name="Porter C.F."/>
            <person name="Rogers A."/>
            <person name="Williams B."/>
            <person name="Antoshechkin I."/>
            <person name="Lee M.M."/>
            <person name="Goodwin Z."/>
            <person name="Lu X."/>
            <person name="Lewis E.E."/>
            <person name="Goodrich-Blair H."/>
            <person name="Stock S.P."/>
            <person name="Adams B.J."/>
            <person name="Sternberg P.W."/>
            <person name="Mortazavi A."/>
        </authorList>
    </citation>
    <scope>NUCLEOTIDE SEQUENCE [LARGE SCALE GENOMIC DNA]</scope>
    <source>
        <strain evidence="5 6">ALL</strain>
    </source>
</reference>
<dbReference type="InterPro" id="IPR000814">
    <property type="entry name" value="TBP"/>
</dbReference>
<dbReference type="SUPFAM" id="SSF55945">
    <property type="entry name" value="TATA-box binding protein-like"/>
    <property type="match status" value="2"/>
</dbReference>
<dbReference type="Proteomes" id="UP000298663">
    <property type="component" value="Unassembled WGS sequence"/>
</dbReference>
<feature type="compositionally biased region" description="Basic and acidic residues" evidence="4">
    <location>
        <begin position="131"/>
        <end position="151"/>
    </location>
</feature>
<dbReference type="PRINTS" id="PR00686">
    <property type="entry name" value="TIFACTORIID"/>
</dbReference>
<keyword evidence="6" id="KW-1185">Reference proteome</keyword>
<comment type="similarity">
    <text evidence="1">Belongs to the TBP family.</text>
</comment>
<protein>
    <recommendedName>
        <fullName evidence="7">TATA-box-binding protein</fullName>
    </recommendedName>
</protein>
<dbReference type="PANTHER" id="PTHR10126">
    <property type="entry name" value="TATA-BOX BINDING PROTEIN"/>
    <property type="match status" value="1"/>
</dbReference>
<evidence type="ECO:0000256" key="3">
    <source>
        <dbReference type="ARBA" id="ARBA00023163"/>
    </source>
</evidence>
<dbReference type="GO" id="GO:0006352">
    <property type="term" value="P:DNA-templated transcription initiation"/>
    <property type="evidence" value="ECO:0007669"/>
    <property type="project" value="InterPro"/>
</dbReference>
<evidence type="ECO:0000313" key="5">
    <source>
        <dbReference type="EMBL" id="TKR95616.1"/>
    </source>
</evidence>
<dbReference type="OrthoDB" id="2127950at2759"/>
<dbReference type="EMBL" id="AZBU02000002">
    <property type="protein sequence ID" value="TKR95616.1"/>
    <property type="molecule type" value="Genomic_DNA"/>
</dbReference>